<comment type="caution">
    <text evidence="1">The sequence shown here is derived from an EMBL/GenBank/DDBJ whole genome shotgun (WGS) entry which is preliminary data.</text>
</comment>
<proteinExistence type="predicted"/>
<dbReference type="Pfam" id="PF22397">
    <property type="entry name" value="NADAR-DarT1"/>
    <property type="match status" value="1"/>
</dbReference>
<accession>A0ABW8IVA2</accession>
<reference evidence="1 2" key="1">
    <citation type="submission" date="2020-10" db="EMBL/GenBank/DDBJ databases">
        <title>Phylogeny of dyella-like bacteria.</title>
        <authorList>
            <person name="Fu J."/>
        </authorList>
    </citation>
    <scope>NUCLEOTIDE SEQUENCE [LARGE SCALE GENOMIC DNA]</scope>
    <source>
        <strain evidence="1 2">DHOB07</strain>
    </source>
</reference>
<evidence type="ECO:0000313" key="1">
    <source>
        <dbReference type="EMBL" id="MFK2873937.1"/>
    </source>
</evidence>
<keyword evidence="2" id="KW-1185">Reference proteome</keyword>
<gene>
    <name evidence="1" type="ORF">ISP13_10375</name>
</gene>
<sequence length="236" mass="26879">MAERPIFMPSLHGPEFVKTQMVQFKWFPGMAVSQSQKSIDSLHEEAGKLLKLDRVLEISSKSKDELGVSLSAFNLMIKTVKHGREFSLECAFQASKVFERGGPYKDLLDKRSIDAKRDPRLKESGRLIKFQFFGMDWDLLPRTAFYDWLYINALHKQEDLALQVLKYSAFSDIAFNPERSVNCQAYAAALYVSLCKRGLLTSDLLKDRDYYLDTISSAKVSNAHMNSTPQEGLGFN</sequence>
<dbReference type="InterPro" id="IPR053913">
    <property type="entry name" value="NADAR-DarT1"/>
</dbReference>
<dbReference type="Proteomes" id="UP001620405">
    <property type="component" value="Unassembled WGS sequence"/>
</dbReference>
<dbReference type="EMBL" id="JADIKG010000012">
    <property type="protein sequence ID" value="MFK2873937.1"/>
    <property type="molecule type" value="Genomic_DNA"/>
</dbReference>
<evidence type="ECO:0000313" key="2">
    <source>
        <dbReference type="Proteomes" id="UP001620405"/>
    </source>
</evidence>
<dbReference type="RefSeq" id="WP_284400969.1">
    <property type="nucleotide sequence ID" value="NZ_BSNQ01000009.1"/>
</dbReference>
<protein>
    <submittedName>
        <fullName evidence="1">Uncharacterized protein</fullName>
    </submittedName>
</protein>
<organism evidence="1 2">
    <name type="scientific">Dyella lipolytica</name>
    <dbReference type="NCBI Taxonomy" id="1867835"/>
    <lineage>
        <taxon>Bacteria</taxon>
        <taxon>Pseudomonadati</taxon>
        <taxon>Pseudomonadota</taxon>
        <taxon>Gammaproteobacteria</taxon>
        <taxon>Lysobacterales</taxon>
        <taxon>Rhodanobacteraceae</taxon>
        <taxon>Dyella</taxon>
    </lineage>
</organism>
<name>A0ABW8IVA2_9GAMM</name>